<dbReference type="InterPro" id="IPR042214">
    <property type="entry name" value="TruD_catalytic"/>
</dbReference>
<dbReference type="InterPro" id="IPR020103">
    <property type="entry name" value="PsdUridine_synth_cat_dom_sf"/>
</dbReference>
<reference evidence="5 6" key="1">
    <citation type="journal article" date="2024" name="IMA Fungus">
        <title>IMA Genome - F19 : A genome assembly and annotation guide to empower mycologists, including annotated draft genome sequences of Ceratocystis pirilliformis, Diaporthe australafricana, Fusarium ophioides, Paecilomyces lecythidis, and Sporothrix stenoceras.</title>
        <authorList>
            <person name="Aylward J."/>
            <person name="Wilson A.M."/>
            <person name="Visagie C.M."/>
            <person name="Spraker J."/>
            <person name="Barnes I."/>
            <person name="Buitendag C."/>
            <person name="Ceriani C."/>
            <person name="Del Mar Angel L."/>
            <person name="du Plessis D."/>
            <person name="Fuchs T."/>
            <person name="Gasser K."/>
            <person name="Kramer D."/>
            <person name="Li W."/>
            <person name="Munsamy K."/>
            <person name="Piso A."/>
            <person name="Price J.L."/>
            <person name="Sonnekus B."/>
            <person name="Thomas C."/>
            <person name="van der Nest A."/>
            <person name="van Dijk A."/>
            <person name="van Heerden A."/>
            <person name="van Vuuren N."/>
            <person name="Yilmaz N."/>
            <person name="Duong T.A."/>
            <person name="van der Merwe N.A."/>
            <person name="Wingfield M.J."/>
            <person name="Wingfield B.D."/>
        </authorList>
    </citation>
    <scope>NUCLEOTIDE SEQUENCE [LARGE SCALE GENOMIC DNA]</scope>
    <source>
        <strain evidence="5 6">CMW 5346</strain>
    </source>
</reference>
<dbReference type="PANTHER" id="PTHR13326">
    <property type="entry name" value="TRNA PSEUDOURIDINE SYNTHASE D"/>
    <property type="match status" value="1"/>
</dbReference>
<keyword evidence="6" id="KW-1185">Reference proteome</keyword>
<dbReference type="PANTHER" id="PTHR13326:SF21">
    <property type="entry name" value="PSEUDOURIDYLATE SYNTHASE PUS7L"/>
    <property type="match status" value="1"/>
</dbReference>
<gene>
    <name evidence="5" type="primary">PUS7</name>
    <name evidence="5" type="ORF">Sste5346_000137</name>
</gene>
<dbReference type="NCBIfam" id="TIGR00094">
    <property type="entry name" value="tRNA_TruD_broad"/>
    <property type="match status" value="1"/>
</dbReference>
<evidence type="ECO:0000256" key="1">
    <source>
        <dbReference type="ARBA" id="ARBA00007953"/>
    </source>
</evidence>
<dbReference type="CDD" id="cd02576">
    <property type="entry name" value="PseudoU_synth_ScPUS7"/>
    <property type="match status" value="1"/>
</dbReference>
<comment type="similarity">
    <text evidence="1">Belongs to the pseudouridine synthase TruD family.</text>
</comment>
<feature type="domain" description="TRUD" evidence="4">
    <location>
        <begin position="360"/>
        <end position="620"/>
    </location>
</feature>
<feature type="compositionally biased region" description="Gly residues" evidence="3">
    <location>
        <begin position="199"/>
        <end position="211"/>
    </location>
</feature>
<dbReference type="SUPFAM" id="SSF55120">
    <property type="entry name" value="Pseudouridine synthase"/>
    <property type="match status" value="1"/>
</dbReference>
<dbReference type="InterPro" id="IPR011760">
    <property type="entry name" value="PsdUridine_synth_TruD_insert"/>
</dbReference>
<name>A0ABR3ZU86_9PEZI</name>
<dbReference type="EMBL" id="JAWCUI010000001">
    <property type="protein sequence ID" value="KAL1903510.1"/>
    <property type="molecule type" value="Genomic_DNA"/>
</dbReference>
<dbReference type="Proteomes" id="UP001583186">
    <property type="component" value="Unassembled WGS sequence"/>
</dbReference>
<feature type="compositionally biased region" description="Polar residues" evidence="3">
    <location>
        <begin position="695"/>
        <end position="720"/>
    </location>
</feature>
<evidence type="ECO:0000313" key="5">
    <source>
        <dbReference type="EMBL" id="KAL1903510.1"/>
    </source>
</evidence>
<organism evidence="5 6">
    <name type="scientific">Sporothrix stenoceras</name>
    <dbReference type="NCBI Taxonomy" id="5173"/>
    <lineage>
        <taxon>Eukaryota</taxon>
        <taxon>Fungi</taxon>
        <taxon>Dikarya</taxon>
        <taxon>Ascomycota</taxon>
        <taxon>Pezizomycotina</taxon>
        <taxon>Sordariomycetes</taxon>
        <taxon>Sordariomycetidae</taxon>
        <taxon>Ophiostomatales</taxon>
        <taxon>Ophiostomataceae</taxon>
        <taxon>Sporothrix</taxon>
    </lineage>
</organism>
<evidence type="ECO:0000256" key="3">
    <source>
        <dbReference type="SAM" id="MobiDB-lite"/>
    </source>
</evidence>
<dbReference type="EC" id="5.4.99.27" evidence="5"/>
<dbReference type="PROSITE" id="PS50984">
    <property type="entry name" value="TRUD"/>
    <property type="match status" value="1"/>
</dbReference>
<dbReference type="GO" id="GO:0160150">
    <property type="term" value="F:tRNA pseudouridine(13) synthase activity"/>
    <property type="evidence" value="ECO:0007669"/>
    <property type="project" value="UniProtKB-EC"/>
</dbReference>
<dbReference type="Pfam" id="PF01142">
    <property type="entry name" value="TruD"/>
    <property type="match status" value="1"/>
</dbReference>
<feature type="compositionally biased region" description="Basic and acidic residues" evidence="3">
    <location>
        <begin position="652"/>
        <end position="678"/>
    </location>
</feature>
<accession>A0ABR3ZU86</accession>
<dbReference type="InterPro" id="IPR001656">
    <property type="entry name" value="PsdUridine_synth_TruD"/>
</dbReference>
<feature type="region of interest" description="Disordered" evidence="3">
    <location>
        <begin position="652"/>
        <end position="742"/>
    </location>
</feature>
<evidence type="ECO:0000256" key="2">
    <source>
        <dbReference type="ARBA" id="ARBA00023235"/>
    </source>
</evidence>
<feature type="region of interest" description="Disordered" evidence="3">
    <location>
        <begin position="184"/>
        <end position="226"/>
    </location>
</feature>
<proteinExistence type="inferred from homology"/>
<dbReference type="Gene3D" id="3.30.2350.20">
    <property type="entry name" value="TruD, catalytic domain"/>
    <property type="match status" value="2"/>
</dbReference>
<dbReference type="PIRSF" id="PIRSF037016">
    <property type="entry name" value="Pseudouridin_synth_euk_prd"/>
    <property type="match status" value="1"/>
</dbReference>
<evidence type="ECO:0000259" key="4">
    <source>
        <dbReference type="PROSITE" id="PS50984"/>
    </source>
</evidence>
<dbReference type="CDD" id="cd01291">
    <property type="entry name" value="PseudoU_synth"/>
    <property type="match status" value="1"/>
</dbReference>
<evidence type="ECO:0000313" key="6">
    <source>
        <dbReference type="Proteomes" id="UP001583186"/>
    </source>
</evidence>
<sequence length="851" mass="93596">MADNKVVVPSSGNHLPSVRYDAEKKLGIVYYTSCIDFGWHGDIRRRYTDFIVHEVRKDGTVVYLSDNDIVDEYHKADNRPEPPKAVTAKEKQPAAPVVPVAVEQPKAPEVPPIDVDGLVTLVGPDVAKQMQDAYAAIVSGDPPPAKFTIAVVSDRSKRGHFHQEIRRIFSGSFETRADGDSGAIVAMPSASSNRARTGGRNGANGRGGGNGDNRRESRASKKASKAVEGSGKYLHFTMYKENKDTIEALNFLARMLKLKSSSFGFAGTKDRRAATTQRVSCLYHGNQGIGWINARSAFVKVGDFSYNKNPIQLGQHGGNDFVIVVKGVELTRGANCALSHRLRMTETCVQAALDHIQKHGFINYFGLQRFGTHAIGTQEVGQKILSEDFEGACEAILHIDPELAAALDDSNVESRYLRDEINRARGILKFKTTGDVNAAIAILPRRFSAESSIIQHLGRTNGSRRDFCGALCRITRGLRNLYIHAYQSLVWNWVTSQRWSRYGDRVIAGDLVLVESEANPTRLLPEGGHDMSEDLNQEEEQFYQEARALSADEAASGDYTIFDIVLPVPGFDVLYPDNDIGEFYSEFMGRPENGGLSPYNMRRSQKEFSLSGHYRKIMARFTAVPQFFVRPYANDAEQMHPTDLDDVKAVQEEKRTEKAKAREEAANADNKEGAKRPLSDQSTADGGSKRVKIASDNSVENVPVTSTEPEVSIPVTNDVTHGSPMAVDAPVDKPADAPAPAPTSLPAQVKYFKNLFKPYPETFKTPSNGHARSNSNDSFTSAINRSAAWRESAPDYAQHDDMEIAVALNFRLSSSNYATMCMREMMTGSYTPSMQAATTNRAASRQGSPSA</sequence>
<protein>
    <submittedName>
        <fullName evidence="5">Multisubstrate pseudouridine synthase 7</fullName>
        <ecNumber evidence="5">5.4.99.27</ecNumber>
    </submittedName>
</protein>
<keyword evidence="2 5" id="KW-0413">Isomerase</keyword>
<comment type="caution">
    <text evidence="5">The sequence shown here is derived from an EMBL/GenBank/DDBJ whole genome shotgun (WGS) entry which is preliminary data.</text>
</comment>